<dbReference type="Pfam" id="PF01471">
    <property type="entry name" value="PG_binding_1"/>
    <property type="match status" value="1"/>
</dbReference>
<evidence type="ECO:0000313" key="4">
    <source>
        <dbReference type="Proteomes" id="UP000177306"/>
    </source>
</evidence>
<sequence length="741" mass="77311">MRKLFVSLGIVAILLPILASAQENQPPVNGYCPRLYSDLQRGDRDSNTDGQVTELQKFLTDYYDLNYEDYVTGYFGRLTQQNVIRFQTEQGLPAFGYVGPLTRAAIARVCGGSGGTTFSASPTSGAVPLRVVFRAGVEWSSAYFVDFGDGQSSPLRNNCPDDRGACGQPTAEHVYSNPGTYMAKLVYQPPFVCNGPAGTSCAQVMPAVQVVGTVMITVTGTGSTLSATPMSGTAPLAVTFTASTAGNMIDFGDGTSGTMPPLPPCYGYECPNPPTSWTQTHTYVQAGTYTAQLIKSDPGGCGTVIDPSCLGAPASRVVLGTVMITVTGTSSQNPTMTVSPTSGVAPLSVQFVLEKLNMQGQGATKYVVVFGDGTASYVTSAVGKDTVSHTYASAGTYIARLEPHVPCVHESTTVQCMLYVQPFGTVTITVSASGQFSVSPTSGIAPLTVAATFQLGSACSPYTLTWGDGTNSSHAPQEGLSCAQVVPPPTTIKHTYAKPGTYIVMFQQGTAGATATITVTGTTASQDARIVFFSVKGDSKVSPDAPATLQFGTEHAARCDLLAVNNANASYMDQYNAGAYQTVASNIGIGGEFGTAASLYTVYPSALARADVLYVLTCMGSNGSTALGAVHVYVSGQSENGTISGRITMGPTCAAVPPNGSAECADRPLQTNLNVYKNGTFVKTLQSDVNGYYTTIVMAGTYELRAHEKSSSFYPRCNPVSATVAVGAHPIVNISCDTGIR</sequence>
<dbReference type="Gene3D" id="2.60.40.10">
    <property type="entry name" value="Immunoglobulins"/>
    <property type="match status" value="4"/>
</dbReference>
<dbReference type="InterPro" id="IPR022409">
    <property type="entry name" value="PKD/Chitinase_dom"/>
</dbReference>
<evidence type="ECO:0000259" key="2">
    <source>
        <dbReference type="PROSITE" id="PS50093"/>
    </source>
</evidence>
<dbReference type="Gene3D" id="1.10.101.10">
    <property type="entry name" value="PGBD-like superfamily/PGBD"/>
    <property type="match status" value="1"/>
</dbReference>
<dbReference type="InterPro" id="IPR036366">
    <property type="entry name" value="PGBDSf"/>
</dbReference>
<feature type="signal peptide" evidence="1">
    <location>
        <begin position="1"/>
        <end position="21"/>
    </location>
</feature>
<dbReference type="InterPro" id="IPR013783">
    <property type="entry name" value="Ig-like_fold"/>
</dbReference>
<dbReference type="PROSITE" id="PS50093">
    <property type="entry name" value="PKD"/>
    <property type="match status" value="3"/>
</dbReference>
<feature type="chain" id="PRO_5009524177" description="PKD domain-containing protein" evidence="1">
    <location>
        <begin position="22"/>
        <end position="741"/>
    </location>
</feature>
<dbReference type="SUPFAM" id="SSF47090">
    <property type="entry name" value="PGBD-like"/>
    <property type="match status" value="1"/>
</dbReference>
<name>A0A1F6EI09_9BACT</name>
<dbReference type="InterPro" id="IPR036365">
    <property type="entry name" value="PGBD-like_sf"/>
</dbReference>
<dbReference type="Proteomes" id="UP000177306">
    <property type="component" value="Unassembled WGS sequence"/>
</dbReference>
<protein>
    <recommendedName>
        <fullName evidence="2">PKD domain-containing protein</fullName>
    </recommendedName>
</protein>
<dbReference type="InterPro" id="IPR000601">
    <property type="entry name" value="PKD_dom"/>
</dbReference>
<evidence type="ECO:0000313" key="3">
    <source>
        <dbReference type="EMBL" id="OGG73247.1"/>
    </source>
</evidence>
<dbReference type="EMBL" id="MFLY01000004">
    <property type="protein sequence ID" value="OGG73247.1"/>
    <property type="molecule type" value="Genomic_DNA"/>
</dbReference>
<dbReference type="AlphaFoldDB" id="A0A1F6EI09"/>
<organism evidence="3 4">
    <name type="scientific">Candidatus Kaiserbacteria bacterium RIFCSPLOWO2_01_FULL_53_17</name>
    <dbReference type="NCBI Taxonomy" id="1798511"/>
    <lineage>
        <taxon>Bacteria</taxon>
        <taxon>Candidatus Kaiseribacteriota</taxon>
    </lineage>
</organism>
<feature type="domain" description="PKD" evidence="2">
    <location>
        <begin position="142"/>
        <end position="185"/>
    </location>
</feature>
<dbReference type="SMART" id="SM00089">
    <property type="entry name" value="PKD"/>
    <property type="match status" value="4"/>
</dbReference>
<keyword evidence="1" id="KW-0732">Signal</keyword>
<dbReference type="SUPFAM" id="SSF49299">
    <property type="entry name" value="PKD domain"/>
    <property type="match status" value="4"/>
</dbReference>
<accession>A0A1F6EI09</accession>
<dbReference type="InterPro" id="IPR002477">
    <property type="entry name" value="Peptidoglycan-bd-like"/>
</dbReference>
<feature type="domain" description="PKD" evidence="2">
    <location>
        <begin position="250"/>
        <end position="300"/>
    </location>
</feature>
<evidence type="ECO:0000256" key="1">
    <source>
        <dbReference type="SAM" id="SignalP"/>
    </source>
</evidence>
<feature type="domain" description="PKD" evidence="2">
    <location>
        <begin position="370"/>
        <end position="401"/>
    </location>
</feature>
<proteinExistence type="predicted"/>
<dbReference type="InterPro" id="IPR035986">
    <property type="entry name" value="PKD_dom_sf"/>
</dbReference>
<comment type="caution">
    <text evidence="3">The sequence shown here is derived from an EMBL/GenBank/DDBJ whole genome shotgun (WGS) entry which is preliminary data.</text>
</comment>
<reference evidence="3 4" key="1">
    <citation type="journal article" date="2016" name="Nat. Commun.">
        <title>Thousands of microbial genomes shed light on interconnected biogeochemical processes in an aquifer system.</title>
        <authorList>
            <person name="Anantharaman K."/>
            <person name="Brown C.T."/>
            <person name="Hug L.A."/>
            <person name="Sharon I."/>
            <person name="Castelle C.J."/>
            <person name="Probst A.J."/>
            <person name="Thomas B.C."/>
            <person name="Singh A."/>
            <person name="Wilkins M.J."/>
            <person name="Karaoz U."/>
            <person name="Brodie E.L."/>
            <person name="Williams K.H."/>
            <person name="Hubbard S.S."/>
            <person name="Banfield J.F."/>
        </authorList>
    </citation>
    <scope>NUCLEOTIDE SEQUENCE [LARGE SCALE GENOMIC DNA]</scope>
</reference>
<gene>
    <name evidence="3" type="ORF">A3A38_03905</name>
</gene>